<dbReference type="PROSITE" id="PS50001">
    <property type="entry name" value="SH2"/>
    <property type="match status" value="1"/>
</dbReference>
<dbReference type="PANTHER" id="PTHR19969">
    <property type="entry name" value="SH2-SH3 ADAPTOR PROTEIN-RELATED"/>
    <property type="match status" value="1"/>
</dbReference>
<reference evidence="4 5" key="1">
    <citation type="submission" date="2022-12" db="EMBL/GenBank/DDBJ databases">
        <title>Chromosome-level genome of Tegillarca granosa.</title>
        <authorList>
            <person name="Kim J."/>
        </authorList>
    </citation>
    <scope>NUCLEOTIDE SEQUENCE [LARGE SCALE GENOMIC DNA]</scope>
    <source>
        <strain evidence="4">Teg-2019</strain>
        <tissue evidence="4">Adductor muscle</tissue>
    </source>
</reference>
<dbReference type="EMBL" id="JARBDR010000813">
    <property type="protein sequence ID" value="KAJ8306172.1"/>
    <property type="molecule type" value="Genomic_DNA"/>
</dbReference>
<keyword evidence="5" id="KW-1185">Reference proteome</keyword>
<feature type="domain" description="SH2" evidence="3">
    <location>
        <begin position="126"/>
        <end position="194"/>
    </location>
</feature>
<dbReference type="Pfam" id="PF00017">
    <property type="entry name" value="SH2"/>
    <property type="match status" value="1"/>
</dbReference>
<dbReference type="InterPro" id="IPR051184">
    <property type="entry name" value="Tyrosine-phos_adapter"/>
</dbReference>
<evidence type="ECO:0000313" key="5">
    <source>
        <dbReference type="Proteomes" id="UP001217089"/>
    </source>
</evidence>
<dbReference type="PANTHER" id="PTHR19969:SF5">
    <property type="entry name" value="CRK-LIKE PROTEIN"/>
    <property type="match status" value="1"/>
</dbReference>
<evidence type="ECO:0000256" key="2">
    <source>
        <dbReference type="PROSITE-ProRule" id="PRU00191"/>
    </source>
</evidence>
<dbReference type="Proteomes" id="UP001217089">
    <property type="component" value="Unassembled WGS sequence"/>
</dbReference>
<evidence type="ECO:0000256" key="1">
    <source>
        <dbReference type="ARBA" id="ARBA00022999"/>
    </source>
</evidence>
<dbReference type="Gene3D" id="3.30.505.10">
    <property type="entry name" value="SH2 domain"/>
    <property type="match status" value="2"/>
</dbReference>
<evidence type="ECO:0000259" key="3">
    <source>
        <dbReference type="PROSITE" id="PS50001"/>
    </source>
</evidence>
<organism evidence="4 5">
    <name type="scientific">Tegillarca granosa</name>
    <name type="common">Malaysian cockle</name>
    <name type="synonym">Anadara granosa</name>
    <dbReference type="NCBI Taxonomy" id="220873"/>
    <lineage>
        <taxon>Eukaryota</taxon>
        <taxon>Metazoa</taxon>
        <taxon>Spiralia</taxon>
        <taxon>Lophotrochozoa</taxon>
        <taxon>Mollusca</taxon>
        <taxon>Bivalvia</taxon>
        <taxon>Autobranchia</taxon>
        <taxon>Pteriomorphia</taxon>
        <taxon>Arcoida</taxon>
        <taxon>Arcoidea</taxon>
        <taxon>Arcidae</taxon>
        <taxon>Tegillarca</taxon>
    </lineage>
</organism>
<gene>
    <name evidence="4" type="ORF">KUTeg_016717</name>
</gene>
<dbReference type="SUPFAM" id="SSF55550">
    <property type="entry name" value="SH2 domain"/>
    <property type="match status" value="2"/>
</dbReference>
<protein>
    <recommendedName>
        <fullName evidence="3">SH2 domain-containing protein</fullName>
    </recommendedName>
</protein>
<name>A0ABQ9ELN1_TEGGR</name>
<accession>A0ABQ9ELN1</accession>
<sequence>MATGTNSTAIRQQKPSSVIIHHYNIEKQLDGMYMIQDGKRFVGPIELIEHHRQHLDGFITMPQHPCNRLPFQPPVAFRGMTYTDLENELLLKAESIKGIKIEKALGPQREHLIVMVAKDLHTKQPWYHDRISREEADKRMNKDGHVDGKFLVRQRDDKKTFALTLSYKDESRHYMIDKMNDKYGIQDGPKFDCIIMVSTVSYLKTKAD</sequence>
<keyword evidence="1 2" id="KW-0727">SH2 domain</keyword>
<dbReference type="InterPro" id="IPR000980">
    <property type="entry name" value="SH2"/>
</dbReference>
<dbReference type="SMART" id="SM00252">
    <property type="entry name" value="SH2"/>
    <property type="match status" value="1"/>
</dbReference>
<proteinExistence type="predicted"/>
<comment type="caution">
    <text evidence="4">The sequence shown here is derived from an EMBL/GenBank/DDBJ whole genome shotgun (WGS) entry which is preliminary data.</text>
</comment>
<dbReference type="InterPro" id="IPR036860">
    <property type="entry name" value="SH2_dom_sf"/>
</dbReference>
<evidence type="ECO:0000313" key="4">
    <source>
        <dbReference type="EMBL" id="KAJ8306172.1"/>
    </source>
</evidence>